<dbReference type="Proteomes" id="UP001213681">
    <property type="component" value="Unassembled WGS sequence"/>
</dbReference>
<dbReference type="GeneID" id="81595539"/>
<keyword evidence="7" id="KW-1185">Reference proteome</keyword>
<dbReference type="Gene3D" id="1.10.220.10">
    <property type="entry name" value="Annexin"/>
    <property type="match status" value="4"/>
</dbReference>
<evidence type="ECO:0000256" key="4">
    <source>
        <dbReference type="RuleBase" id="RU003540"/>
    </source>
</evidence>
<dbReference type="InterPro" id="IPR037104">
    <property type="entry name" value="Annexin_sf"/>
</dbReference>
<evidence type="ECO:0000256" key="5">
    <source>
        <dbReference type="SAM" id="MobiDB-lite"/>
    </source>
</evidence>
<evidence type="ECO:0000256" key="1">
    <source>
        <dbReference type="ARBA" id="ARBA00007831"/>
    </source>
</evidence>
<reference evidence="6" key="1">
    <citation type="submission" date="2022-12" db="EMBL/GenBank/DDBJ databases">
        <authorList>
            <person name="Petersen C."/>
        </authorList>
    </citation>
    <scope>NUCLEOTIDE SEQUENCE</scope>
    <source>
        <strain evidence="6">IBT 16125</strain>
    </source>
</reference>
<comment type="domain">
    <text evidence="4">A pair of annexin repeats may form one binding site for calcium and phospholipid.</text>
</comment>
<evidence type="ECO:0000313" key="6">
    <source>
        <dbReference type="EMBL" id="KAJ5460361.1"/>
    </source>
</evidence>
<evidence type="ECO:0000256" key="2">
    <source>
        <dbReference type="ARBA" id="ARBA00022737"/>
    </source>
</evidence>
<reference evidence="6" key="2">
    <citation type="journal article" date="2023" name="IMA Fungus">
        <title>Comparative genomic study of the Penicillium genus elucidates a diverse pangenome and 15 lateral gene transfer events.</title>
        <authorList>
            <person name="Petersen C."/>
            <person name="Sorensen T."/>
            <person name="Nielsen M.R."/>
            <person name="Sondergaard T.E."/>
            <person name="Sorensen J.L."/>
            <person name="Fitzpatrick D.A."/>
            <person name="Frisvad J.C."/>
            <person name="Nielsen K.L."/>
        </authorList>
    </citation>
    <scope>NUCLEOTIDE SEQUENCE</scope>
    <source>
        <strain evidence="6">IBT 16125</strain>
    </source>
</reference>
<sequence>MSYQYPPNQQQAPYGYPQGAPPQGPPQGYQQGPPQGYQQGYQQPPHPQQQYGPPQGAPHGGPPPQGHYPPPQGYGQPPPQQQQGYYGAPSPQPPAPYGAPPAHHSGYPPQHQPPQQPYGQPPPGQQYPPQHGQPPHGQPPHGYAPPQGPPHGAPMHGVPGAYGAPMGAPAPPSLGYVPGQVAPGDFRAEADALRKAMKGFGTDERALIQVLSRLDPLQMAGVRAAYSKHIGRDLYKDVKSETGGHLEQGLLAVIEGPLMYDVACVHEAVKGAGTKEWLLNDILLGRSNADLQAILAAYHRTYHRQLTRDVEDDLSFKTAELFKNVLRATRHEDSVPINPQAIEAEVRTLHDSTAARMVNNVIEVCGIFVRSSNTELREIDRAFQARYHTPLDKHVEKEFSGHMEDALLHMLRTATDPAMRDAILLEECMAGMGTKDERLVVRVVRVHWDRQHKEMVKRAYRHRFGKDLIARVREETSGDLEKLMVALLE</sequence>
<feature type="compositionally biased region" description="Low complexity" evidence="5">
    <location>
        <begin position="153"/>
        <end position="166"/>
    </location>
</feature>
<keyword evidence="3 4" id="KW-0041">Annexin</keyword>
<accession>A0AAD6CCL9</accession>
<dbReference type="GO" id="GO:0005886">
    <property type="term" value="C:plasma membrane"/>
    <property type="evidence" value="ECO:0007669"/>
    <property type="project" value="TreeGrafter"/>
</dbReference>
<feature type="compositionally biased region" description="Pro residues" evidence="5">
    <location>
        <begin position="90"/>
        <end position="99"/>
    </location>
</feature>
<dbReference type="GO" id="GO:0005737">
    <property type="term" value="C:cytoplasm"/>
    <property type="evidence" value="ECO:0007669"/>
    <property type="project" value="TreeGrafter"/>
</dbReference>
<feature type="region of interest" description="Disordered" evidence="5">
    <location>
        <begin position="1"/>
        <end position="166"/>
    </location>
</feature>
<feature type="compositionally biased region" description="Low complexity" evidence="5">
    <location>
        <begin position="100"/>
        <end position="109"/>
    </location>
</feature>
<dbReference type="PRINTS" id="PR00196">
    <property type="entry name" value="ANNEXIN"/>
</dbReference>
<name>A0AAD6CCL9_9EURO</name>
<dbReference type="GO" id="GO:0005509">
    <property type="term" value="F:calcium ion binding"/>
    <property type="evidence" value="ECO:0007669"/>
    <property type="project" value="InterPro"/>
</dbReference>
<dbReference type="AlphaFoldDB" id="A0AAD6CCL9"/>
<dbReference type="InterPro" id="IPR018252">
    <property type="entry name" value="Annexin_repeat_CS"/>
</dbReference>
<dbReference type="GO" id="GO:0012506">
    <property type="term" value="C:vesicle membrane"/>
    <property type="evidence" value="ECO:0007669"/>
    <property type="project" value="TreeGrafter"/>
</dbReference>
<feature type="compositionally biased region" description="Pro residues" evidence="5">
    <location>
        <begin position="136"/>
        <end position="152"/>
    </location>
</feature>
<dbReference type="SMART" id="SM00335">
    <property type="entry name" value="ANX"/>
    <property type="match status" value="4"/>
</dbReference>
<keyword evidence="4" id="KW-0111">Calcium/phospholipid-binding</keyword>
<dbReference type="PANTHER" id="PTHR10502">
    <property type="entry name" value="ANNEXIN"/>
    <property type="match status" value="1"/>
</dbReference>
<evidence type="ECO:0000256" key="3">
    <source>
        <dbReference type="ARBA" id="ARBA00023216"/>
    </source>
</evidence>
<feature type="compositionally biased region" description="Low complexity" evidence="5">
    <location>
        <begin position="26"/>
        <end position="54"/>
    </location>
</feature>
<dbReference type="PANTHER" id="PTHR10502:SF102">
    <property type="entry name" value="ANNEXIN B11"/>
    <property type="match status" value="1"/>
</dbReference>
<dbReference type="EMBL" id="JAPVEA010000002">
    <property type="protein sequence ID" value="KAJ5460361.1"/>
    <property type="molecule type" value="Genomic_DNA"/>
</dbReference>
<dbReference type="GO" id="GO:0005544">
    <property type="term" value="F:calcium-dependent phospholipid binding"/>
    <property type="evidence" value="ECO:0007669"/>
    <property type="project" value="UniProtKB-KW"/>
</dbReference>
<dbReference type="Pfam" id="PF00191">
    <property type="entry name" value="Annexin"/>
    <property type="match status" value="4"/>
</dbReference>
<dbReference type="GO" id="GO:0005634">
    <property type="term" value="C:nucleus"/>
    <property type="evidence" value="ECO:0007669"/>
    <property type="project" value="TreeGrafter"/>
</dbReference>
<dbReference type="FunFam" id="1.10.220.10:FF:000005">
    <property type="entry name" value="Annexin"/>
    <property type="match status" value="1"/>
</dbReference>
<proteinExistence type="inferred from homology"/>
<dbReference type="InterPro" id="IPR001464">
    <property type="entry name" value="Annexin"/>
</dbReference>
<feature type="compositionally biased region" description="Pro residues" evidence="5">
    <location>
        <begin position="60"/>
        <end position="80"/>
    </location>
</feature>
<feature type="compositionally biased region" description="Low complexity" evidence="5">
    <location>
        <begin position="1"/>
        <end position="18"/>
    </location>
</feature>
<keyword evidence="4" id="KW-0106">Calcium</keyword>
<dbReference type="PRINTS" id="PR01813">
    <property type="entry name" value="ANNEXINFUNGI"/>
</dbReference>
<dbReference type="RefSeq" id="XP_056769403.1">
    <property type="nucleotide sequence ID" value="XM_056905296.1"/>
</dbReference>
<dbReference type="InterPro" id="IPR009117">
    <property type="entry name" value="ANX14"/>
</dbReference>
<dbReference type="PROSITE" id="PS51897">
    <property type="entry name" value="ANNEXIN_2"/>
    <property type="match status" value="4"/>
</dbReference>
<comment type="caution">
    <text evidence="6">The sequence shown here is derived from an EMBL/GenBank/DDBJ whole genome shotgun (WGS) entry which is preliminary data.</text>
</comment>
<feature type="compositionally biased region" description="Pro residues" evidence="5">
    <location>
        <begin position="110"/>
        <end position="126"/>
    </location>
</feature>
<gene>
    <name evidence="6" type="ORF">N7458_001913</name>
</gene>
<keyword evidence="2 4" id="KW-0677">Repeat</keyword>
<evidence type="ECO:0000313" key="7">
    <source>
        <dbReference type="Proteomes" id="UP001213681"/>
    </source>
</evidence>
<dbReference type="InterPro" id="IPR018502">
    <property type="entry name" value="Annexin_repeat"/>
</dbReference>
<dbReference type="SUPFAM" id="SSF47874">
    <property type="entry name" value="Annexin"/>
    <property type="match status" value="1"/>
</dbReference>
<organism evidence="6 7">
    <name type="scientific">Penicillium daleae</name>
    <dbReference type="NCBI Taxonomy" id="63821"/>
    <lineage>
        <taxon>Eukaryota</taxon>
        <taxon>Fungi</taxon>
        <taxon>Dikarya</taxon>
        <taxon>Ascomycota</taxon>
        <taxon>Pezizomycotina</taxon>
        <taxon>Eurotiomycetes</taxon>
        <taxon>Eurotiomycetidae</taxon>
        <taxon>Eurotiales</taxon>
        <taxon>Aspergillaceae</taxon>
        <taxon>Penicillium</taxon>
    </lineage>
</organism>
<dbReference type="PROSITE" id="PS00223">
    <property type="entry name" value="ANNEXIN_1"/>
    <property type="match status" value="1"/>
</dbReference>
<protein>
    <recommendedName>
        <fullName evidence="4">Annexin</fullName>
    </recommendedName>
</protein>
<comment type="similarity">
    <text evidence="1 4">Belongs to the annexin family.</text>
</comment>
<dbReference type="GO" id="GO:0001786">
    <property type="term" value="F:phosphatidylserine binding"/>
    <property type="evidence" value="ECO:0007669"/>
    <property type="project" value="TreeGrafter"/>
</dbReference>